<evidence type="ECO:0000313" key="10">
    <source>
        <dbReference type="EMBL" id="ERT05632.1"/>
    </source>
</evidence>
<protein>
    <recommendedName>
        <fullName evidence="8">Magnesium transport protein CorA</fullName>
    </recommendedName>
</protein>
<dbReference type="Proteomes" id="UP000017127">
    <property type="component" value="Unassembled WGS sequence"/>
</dbReference>
<dbReference type="OrthoDB" id="9803416at2"/>
<dbReference type="GO" id="GO:0015095">
    <property type="term" value="F:magnesium ion transmembrane transporter activity"/>
    <property type="evidence" value="ECO:0007669"/>
    <property type="project" value="UniProtKB-UniRule"/>
</dbReference>
<keyword evidence="11" id="KW-1185">Reference proteome</keyword>
<evidence type="ECO:0000256" key="7">
    <source>
        <dbReference type="ARBA" id="ARBA00023136"/>
    </source>
</evidence>
<organism evidence="10 11">
    <name type="scientific">Lyngbya aestuarii BL J</name>
    <dbReference type="NCBI Taxonomy" id="1348334"/>
    <lineage>
        <taxon>Bacteria</taxon>
        <taxon>Bacillati</taxon>
        <taxon>Cyanobacteriota</taxon>
        <taxon>Cyanophyceae</taxon>
        <taxon>Oscillatoriophycideae</taxon>
        <taxon>Oscillatoriales</taxon>
        <taxon>Microcoleaceae</taxon>
        <taxon>Lyngbya</taxon>
    </lineage>
</organism>
<dbReference type="EMBL" id="AUZM01000052">
    <property type="protein sequence ID" value="ERT05632.1"/>
    <property type="molecule type" value="Genomic_DNA"/>
</dbReference>
<comment type="function">
    <text evidence="8">Mediates influx of magnesium ions.</text>
</comment>
<evidence type="ECO:0000256" key="4">
    <source>
        <dbReference type="ARBA" id="ARBA00022475"/>
    </source>
</evidence>
<dbReference type="FunFam" id="1.20.58.340:FF:000012">
    <property type="entry name" value="Magnesium transport protein CorA"/>
    <property type="match status" value="1"/>
</dbReference>
<dbReference type="PANTHER" id="PTHR46494:SF1">
    <property type="entry name" value="CORA FAMILY METAL ION TRANSPORTER (EUROFUNG)"/>
    <property type="match status" value="1"/>
</dbReference>
<dbReference type="NCBIfam" id="TIGR00383">
    <property type="entry name" value="corA"/>
    <property type="match status" value="1"/>
</dbReference>
<dbReference type="GO" id="GO:0015087">
    <property type="term" value="F:cobalt ion transmembrane transporter activity"/>
    <property type="evidence" value="ECO:0007669"/>
    <property type="project" value="UniProtKB-UniRule"/>
</dbReference>
<dbReference type="AlphaFoldDB" id="U7QEE6"/>
<name>U7QEE6_9CYAN</name>
<evidence type="ECO:0000256" key="1">
    <source>
        <dbReference type="ARBA" id="ARBA00004651"/>
    </source>
</evidence>
<keyword evidence="6 8" id="KW-1133">Transmembrane helix</keyword>
<feature type="compositionally biased region" description="Polar residues" evidence="9">
    <location>
        <begin position="1"/>
        <end position="14"/>
    </location>
</feature>
<keyword evidence="4 8" id="KW-1003">Cell membrane</keyword>
<dbReference type="PATRIC" id="fig|1348334.3.peg.4268"/>
<keyword evidence="8" id="KW-0460">Magnesium</keyword>
<evidence type="ECO:0000256" key="2">
    <source>
        <dbReference type="ARBA" id="ARBA00009765"/>
    </source>
</evidence>
<comment type="caution">
    <text evidence="10">The sequence shown here is derived from an EMBL/GenBank/DDBJ whole genome shotgun (WGS) entry which is preliminary data.</text>
</comment>
<dbReference type="InterPro" id="IPR045863">
    <property type="entry name" value="CorA_TM1_TM2"/>
</dbReference>
<feature type="transmembrane region" description="Helical" evidence="8">
    <location>
        <begin position="312"/>
        <end position="333"/>
    </location>
</feature>
<comment type="subcellular location">
    <subcellularLocation>
        <location evidence="1">Cell membrane</location>
        <topology evidence="1">Multi-pass membrane protein</topology>
    </subcellularLocation>
    <subcellularLocation>
        <location evidence="8">Membrane</location>
        <topology evidence="8">Multi-pass membrane protein</topology>
    </subcellularLocation>
</comment>
<keyword evidence="5 8" id="KW-0812">Transmembrane</keyword>
<dbReference type="RefSeq" id="WP_023068109.1">
    <property type="nucleotide sequence ID" value="NZ_AUZM01000052.1"/>
</dbReference>
<gene>
    <name evidence="8 10" type="primary">corA</name>
    <name evidence="10" type="ORF">M595_4413</name>
</gene>
<comment type="similarity">
    <text evidence="2 8">Belongs to the CorA metal ion transporter (MIT) (TC 1.A.35) family.</text>
</comment>
<feature type="transmembrane region" description="Helical" evidence="8">
    <location>
        <begin position="353"/>
        <end position="373"/>
    </location>
</feature>
<dbReference type="GO" id="GO:0050897">
    <property type="term" value="F:cobalt ion binding"/>
    <property type="evidence" value="ECO:0007669"/>
    <property type="project" value="TreeGrafter"/>
</dbReference>
<keyword evidence="3 8" id="KW-0813">Transport</keyword>
<evidence type="ECO:0000256" key="3">
    <source>
        <dbReference type="ARBA" id="ARBA00022448"/>
    </source>
</evidence>
<accession>U7QEE6</accession>
<proteinExistence type="inferred from homology"/>
<dbReference type="InterPro" id="IPR045861">
    <property type="entry name" value="CorA_cytoplasmic_dom"/>
</dbReference>
<dbReference type="InterPro" id="IPR002523">
    <property type="entry name" value="MgTranspt_CorA/ZnTranspt_ZntB"/>
</dbReference>
<dbReference type="Gene3D" id="3.30.460.20">
    <property type="entry name" value="CorA soluble domain-like"/>
    <property type="match status" value="1"/>
</dbReference>
<dbReference type="SUPFAM" id="SSF144083">
    <property type="entry name" value="Magnesium transport protein CorA, transmembrane region"/>
    <property type="match status" value="1"/>
</dbReference>
<reference evidence="10 11" key="1">
    <citation type="journal article" date="2013" name="Front. Microbiol.">
        <title>Comparative genomic analyses of the cyanobacterium, Lyngbya aestuarii BL J, a powerful hydrogen producer.</title>
        <authorList>
            <person name="Kothari A."/>
            <person name="Vaughn M."/>
            <person name="Garcia-Pichel F."/>
        </authorList>
    </citation>
    <scope>NUCLEOTIDE SEQUENCE [LARGE SCALE GENOMIC DNA]</scope>
    <source>
        <strain evidence="10 11">BL J</strain>
    </source>
</reference>
<evidence type="ECO:0000256" key="5">
    <source>
        <dbReference type="ARBA" id="ARBA00022692"/>
    </source>
</evidence>
<keyword evidence="7 8" id="KW-0472">Membrane</keyword>
<feature type="region of interest" description="Disordered" evidence="9">
    <location>
        <begin position="1"/>
        <end position="42"/>
    </location>
</feature>
<dbReference type="CDD" id="cd12828">
    <property type="entry name" value="TmCorA-like_1"/>
    <property type="match status" value="1"/>
</dbReference>
<dbReference type="SUPFAM" id="SSF143865">
    <property type="entry name" value="CorA soluble domain-like"/>
    <property type="match status" value="1"/>
</dbReference>
<dbReference type="Pfam" id="PF01544">
    <property type="entry name" value="CorA"/>
    <property type="match status" value="1"/>
</dbReference>
<keyword evidence="8" id="KW-0406">Ion transport</keyword>
<dbReference type="PANTHER" id="PTHR46494">
    <property type="entry name" value="CORA FAMILY METAL ION TRANSPORTER (EUROFUNG)"/>
    <property type="match status" value="1"/>
</dbReference>
<evidence type="ECO:0000313" key="11">
    <source>
        <dbReference type="Proteomes" id="UP000017127"/>
    </source>
</evidence>
<dbReference type="GO" id="GO:0000287">
    <property type="term" value="F:magnesium ion binding"/>
    <property type="evidence" value="ECO:0007669"/>
    <property type="project" value="TreeGrafter"/>
</dbReference>
<evidence type="ECO:0000256" key="9">
    <source>
        <dbReference type="SAM" id="MobiDB-lite"/>
    </source>
</evidence>
<dbReference type="GO" id="GO:0005886">
    <property type="term" value="C:plasma membrane"/>
    <property type="evidence" value="ECO:0007669"/>
    <property type="project" value="UniProtKB-SubCell"/>
</dbReference>
<dbReference type="Gene3D" id="1.20.58.340">
    <property type="entry name" value="Magnesium transport protein CorA, transmembrane region"/>
    <property type="match status" value="2"/>
</dbReference>
<sequence length="404" mass="47016">MSHSLTPSPPTGHSSAEEEDSNFDYFYDEPGTLPGTLDLEPDDPAPEIVLTDYNLAKTNRVKLNQPQDCIPYLKSETVSWLDIQGLGNTETWRQMSQIFQFHPLALEDVVNIPQRPKVVYYENPDQIVIVAWMVLLKPDSKTLHREQVSLILGENYLITVQEETRYDCLQPVRDRIRNNHGSIRKHGADYLAYAILDAIIDGFFPVIEYYSDHLEELEDEILFRPSNHTLWKIYEVKQEMLVLRRAIWSQRDAINILVRDRTRLISKRVRVYLRDCYDHTINIRDMLETNRELSSDLINIYMSTMGNKMNEIMKILTVISTIFIPLTFIAGVYGMNFDPSASPWNMPELEWYWGYPVCLAVMLIVGVSLFLFFQRRGWFEDFSGLKQNPDVKEGKRPEPEGNLP</sequence>
<dbReference type="InterPro" id="IPR004488">
    <property type="entry name" value="Mg/Co-transport_prot_CorA"/>
</dbReference>
<evidence type="ECO:0000256" key="8">
    <source>
        <dbReference type="RuleBase" id="RU362010"/>
    </source>
</evidence>
<evidence type="ECO:0000256" key="6">
    <source>
        <dbReference type="ARBA" id="ARBA00022989"/>
    </source>
</evidence>